<protein>
    <submittedName>
        <fullName evidence="1">Uncharacterized protein</fullName>
    </submittedName>
</protein>
<organism evidence="1">
    <name type="scientific">Cacopsylla melanoneura</name>
    <dbReference type="NCBI Taxonomy" id="428564"/>
    <lineage>
        <taxon>Eukaryota</taxon>
        <taxon>Metazoa</taxon>
        <taxon>Ecdysozoa</taxon>
        <taxon>Arthropoda</taxon>
        <taxon>Hexapoda</taxon>
        <taxon>Insecta</taxon>
        <taxon>Pterygota</taxon>
        <taxon>Neoptera</taxon>
        <taxon>Paraneoptera</taxon>
        <taxon>Hemiptera</taxon>
        <taxon>Sternorrhyncha</taxon>
        <taxon>Psylloidea</taxon>
        <taxon>Psyllidae</taxon>
        <taxon>Psyllinae</taxon>
        <taxon>Cacopsylla</taxon>
    </lineage>
</organism>
<proteinExistence type="predicted"/>
<dbReference type="AlphaFoldDB" id="A0A8D9BG19"/>
<name>A0A8D9BG19_9HEMI</name>
<reference evidence="1" key="1">
    <citation type="submission" date="2021-05" db="EMBL/GenBank/DDBJ databases">
        <authorList>
            <person name="Alioto T."/>
            <person name="Alioto T."/>
            <person name="Gomez Garrido J."/>
        </authorList>
    </citation>
    <scope>NUCLEOTIDE SEQUENCE</scope>
</reference>
<dbReference type="EMBL" id="HBUF01638797">
    <property type="protein sequence ID" value="CAG6784609.1"/>
    <property type="molecule type" value="Transcribed_RNA"/>
</dbReference>
<sequence length="107" mass="12919">MVRKYLLKVEQKFLKTPNKQLLVNNRLWIQIRMIILRDLKEKKLKEQAFLLLKQPQQLTHPVQIAMTRLVKPEQKLNQQKLHQQNMKQAVPTQVLKLLNHKKDQKHT</sequence>
<accession>A0A8D9BG19</accession>
<evidence type="ECO:0000313" key="1">
    <source>
        <dbReference type="EMBL" id="CAG6784609.1"/>
    </source>
</evidence>